<feature type="compositionally biased region" description="Polar residues" evidence="1">
    <location>
        <begin position="506"/>
        <end position="515"/>
    </location>
</feature>
<proteinExistence type="predicted"/>
<dbReference type="EMBL" id="BFEA01000309">
    <property type="protein sequence ID" value="GBG78997.1"/>
    <property type="molecule type" value="Genomic_DNA"/>
</dbReference>
<gene>
    <name evidence="2" type="ORF">CBR_g28710</name>
</gene>
<sequence>MDPILASNVEEERRDWREIEQRYDAVVLKELQAAHWRLGGPEVAKGYCRRQDSKPRGRHTRPPRGTGGGRHRDPPVEVHDRMEIDPPVWLFGDTHRKRKECQEDTTKGAGVEGDKGTPPVAQERRVHPPGMGREEEGAAKHTSVTPPEERGRWAGVVKEKVNSEVECRREGKACVPELDREWGRGETSGGRADEAQSPSPPSEEEAGKVEILEGKGEDSQGRLDGQALRSSGGETGQTKEVLSELGGERKQKGQVGLDEISPGKVSEDINEANGWSNDVEVVESSGRLDEGGGGGNRKESTPGGKVGESEVLPGGGQAWGEDKQVMLDCVRASTLDRKVGEEETAGGNSKERTPGGKVRESEALQGGGQKRGRTGESGGKEEVGGGGRGEKDGSGDGSGSGEPPLGQQQECWLLVPYGRTETGAESTNVHIPVPGGAKEGESDDVEVVDLAASLSALSPPPPSPPPSHKSEPTTVTSDSGSVGMPRRRRKQLTSGPPISSPAEVGSSLQQATGAIQSDREEERCELQARVDAKLKSRDRSRSPAGRKVQPLKDEDRWVSPQRRRIEEEELQNKVAEEGLAKGMEDVQPRQPAPDLDEPMTGDGGGDSTDDRGGAMDEDMDINEGMEADMDIHTTVKGSLQEILAAGECYVFPVMLWWAEQGIKVVTKGSTEFFVYAARSLPKNPNITRQVSRWVDPNYRVKVLPKVSVGRFFRQLRGGTEYGLLVCFTSITPRRAGSLTLAHKDATWTKMDQVFGPRASPTDYRIVNEFTAGILAKVNSMLPTNQRLGSGNGG</sequence>
<feature type="compositionally biased region" description="Basic and acidic residues" evidence="1">
    <location>
        <begin position="286"/>
        <end position="300"/>
    </location>
</feature>
<comment type="caution">
    <text evidence="2">The sequence shown here is derived from an EMBL/GenBank/DDBJ whole genome shotgun (WGS) entry which is preliminary data.</text>
</comment>
<feature type="compositionally biased region" description="Basic and acidic residues" evidence="1">
    <location>
        <begin position="378"/>
        <end position="394"/>
    </location>
</feature>
<feature type="compositionally biased region" description="Basic and acidic residues" evidence="1">
    <location>
        <begin position="122"/>
        <end position="139"/>
    </location>
</feature>
<protein>
    <submittedName>
        <fullName evidence="2">Uncharacterized protein</fullName>
    </submittedName>
</protein>
<dbReference type="AlphaFoldDB" id="A0A388L9K5"/>
<evidence type="ECO:0000313" key="3">
    <source>
        <dbReference type="Proteomes" id="UP000265515"/>
    </source>
</evidence>
<evidence type="ECO:0000256" key="1">
    <source>
        <dbReference type="SAM" id="MobiDB-lite"/>
    </source>
</evidence>
<reference evidence="2 3" key="1">
    <citation type="journal article" date="2018" name="Cell">
        <title>The Chara Genome: Secondary Complexity and Implications for Plant Terrestrialization.</title>
        <authorList>
            <person name="Nishiyama T."/>
            <person name="Sakayama H."/>
            <person name="Vries J.D."/>
            <person name="Buschmann H."/>
            <person name="Saint-Marcoux D."/>
            <person name="Ullrich K.K."/>
            <person name="Haas F.B."/>
            <person name="Vanderstraeten L."/>
            <person name="Becker D."/>
            <person name="Lang D."/>
            <person name="Vosolsobe S."/>
            <person name="Rombauts S."/>
            <person name="Wilhelmsson P.K.I."/>
            <person name="Janitza P."/>
            <person name="Kern R."/>
            <person name="Heyl A."/>
            <person name="Rumpler F."/>
            <person name="Villalobos L.I.A.C."/>
            <person name="Clay J.M."/>
            <person name="Skokan R."/>
            <person name="Toyoda A."/>
            <person name="Suzuki Y."/>
            <person name="Kagoshima H."/>
            <person name="Schijlen E."/>
            <person name="Tajeshwar N."/>
            <person name="Catarino B."/>
            <person name="Hetherington A.J."/>
            <person name="Saltykova A."/>
            <person name="Bonnot C."/>
            <person name="Breuninger H."/>
            <person name="Symeonidi A."/>
            <person name="Radhakrishnan G.V."/>
            <person name="Van Nieuwerburgh F."/>
            <person name="Deforce D."/>
            <person name="Chang C."/>
            <person name="Karol K.G."/>
            <person name="Hedrich R."/>
            <person name="Ulvskov P."/>
            <person name="Glockner G."/>
            <person name="Delwiche C.F."/>
            <person name="Petrasek J."/>
            <person name="Van de Peer Y."/>
            <person name="Friml J."/>
            <person name="Beilby M."/>
            <person name="Dolan L."/>
            <person name="Kohara Y."/>
            <person name="Sugano S."/>
            <person name="Fujiyama A."/>
            <person name="Delaux P.-M."/>
            <person name="Quint M."/>
            <person name="TheiBen G."/>
            <person name="Hagemann M."/>
            <person name="Harholt J."/>
            <person name="Dunand C."/>
            <person name="Zachgo S."/>
            <person name="Langdale J."/>
            <person name="Maumus F."/>
            <person name="Straeten D.V.D."/>
            <person name="Gould S.B."/>
            <person name="Rensing S.A."/>
        </authorList>
    </citation>
    <scope>NUCLEOTIDE SEQUENCE [LARGE SCALE GENOMIC DNA]</scope>
    <source>
        <strain evidence="2 3">S276</strain>
    </source>
</reference>
<evidence type="ECO:0000313" key="2">
    <source>
        <dbReference type="EMBL" id="GBG78997.1"/>
    </source>
</evidence>
<dbReference type="Gramene" id="GBG78997">
    <property type="protein sequence ID" value="GBG78997"/>
    <property type="gene ID" value="CBR_g28710"/>
</dbReference>
<dbReference type="Proteomes" id="UP000265515">
    <property type="component" value="Unassembled WGS sequence"/>
</dbReference>
<feature type="compositionally biased region" description="Basic and acidic residues" evidence="1">
    <location>
        <begin position="517"/>
        <end position="541"/>
    </location>
</feature>
<name>A0A388L9K5_CHABU</name>
<keyword evidence="3" id="KW-1185">Reference proteome</keyword>
<feature type="compositionally biased region" description="Basic and acidic residues" evidence="1">
    <location>
        <begin position="147"/>
        <end position="184"/>
    </location>
</feature>
<feature type="region of interest" description="Disordered" evidence="1">
    <location>
        <begin position="39"/>
        <end position="614"/>
    </location>
</feature>
<accession>A0A388L9K5</accession>
<feature type="compositionally biased region" description="Basic and acidic residues" evidence="1">
    <location>
        <begin position="205"/>
        <end position="221"/>
    </location>
</feature>
<organism evidence="2 3">
    <name type="scientific">Chara braunii</name>
    <name type="common">Braun's stonewort</name>
    <dbReference type="NCBI Taxonomy" id="69332"/>
    <lineage>
        <taxon>Eukaryota</taxon>
        <taxon>Viridiplantae</taxon>
        <taxon>Streptophyta</taxon>
        <taxon>Charophyceae</taxon>
        <taxon>Charales</taxon>
        <taxon>Characeae</taxon>
        <taxon>Chara</taxon>
    </lineage>
</organism>
<feature type="compositionally biased region" description="Basic and acidic residues" evidence="1">
    <location>
        <begin position="349"/>
        <end position="362"/>
    </location>
</feature>
<feature type="compositionally biased region" description="Basic and acidic residues" evidence="1">
    <location>
        <begin position="70"/>
        <end position="84"/>
    </location>
</feature>
<feature type="compositionally biased region" description="Basic and acidic residues" evidence="1">
    <location>
        <begin position="550"/>
        <end position="587"/>
    </location>
</feature>
<feature type="compositionally biased region" description="Pro residues" evidence="1">
    <location>
        <begin position="458"/>
        <end position="467"/>
    </location>
</feature>